<feature type="transmembrane region" description="Helical" evidence="6">
    <location>
        <begin position="40"/>
        <end position="63"/>
    </location>
</feature>
<feature type="transmembrane region" description="Helical" evidence="6">
    <location>
        <begin position="7"/>
        <end position="28"/>
    </location>
</feature>
<dbReference type="InterPro" id="IPR050833">
    <property type="entry name" value="Poly_Biosynth_Transport"/>
</dbReference>
<dbReference type="GeneID" id="56077383"/>
<feature type="transmembrane region" description="Helical" evidence="6">
    <location>
        <begin position="109"/>
        <end position="127"/>
    </location>
</feature>
<dbReference type="KEGG" id="hrr:HZS55_05930"/>
<feature type="transmembrane region" description="Helical" evidence="6">
    <location>
        <begin position="401"/>
        <end position="425"/>
    </location>
</feature>
<evidence type="ECO:0000256" key="2">
    <source>
        <dbReference type="ARBA" id="ARBA00022475"/>
    </source>
</evidence>
<feature type="transmembrane region" description="Helical" evidence="6">
    <location>
        <begin position="350"/>
        <end position="367"/>
    </location>
</feature>
<evidence type="ECO:0000256" key="1">
    <source>
        <dbReference type="ARBA" id="ARBA00004651"/>
    </source>
</evidence>
<feature type="transmembrane region" description="Helical" evidence="6">
    <location>
        <begin position="437"/>
        <end position="457"/>
    </location>
</feature>
<evidence type="ECO:0000313" key="7">
    <source>
        <dbReference type="EMBL" id="QLH76870.1"/>
    </source>
</evidence>
<dbReference type="AlphaFoldDB" id="A0A7D5T3F5"/>
<feature type="transmembrane region" description="Helical" evidence="6">
    <location>
        <begin position="281"/>
        <end position="301"/>
    </location>
</feature>
<evidence type="ECO:0000256" key="4">
    <source>
        <dbReference type="ARBA" id="ARBA00022989"/>
    </source>
</evidence>
<keyword evidence="2" id="KW-1003">Cell membrane</keyword>
<dbReference type="Pfam" id="PF13440">
    <property type="entry name" value="Polysacc_synt_3"/>
    <property type="match status" value="1"/>
</dbReference>
<dbReference type="Proteomes" id="UP000509667">
    <property type="component" value="Chromosome"/>
</dbReference>
<organism evidence="7 8">
    <name type="scientific">Halosimplex rubrum</name>
    <dbReference type="NCBI Taxonomy" id="869889"/>
    <lineage>
        <taxon>Archaea</taxon>
        <taxon>Methanobacteriati</taxon>
        <taxon>Methanobacteriota</taxon>
        <taxon>Stenosarchaea group</taxon>
        <taxon>Halobacteria</taxon>
        <taxon>Halobacteriales</taxon>
        <taxon>Haloarculaceae</taxon>
        <taxon>Halosimplex</taxon>
    </lineage>
</organism>
<keyword evidence="8" id="KW-1185">Reference proteome</keyword>
<feature type="transmembrane region" description="Helical" evidence="6">
    <location>
        <begin position="307"/>
        <end position="329"/>
    </location>
</feature>
<feature type="transmembrane region" description="Helical" evidence="6">
    <location>
        <begin position="373"/>
        <end position="394"/>
    </location>
</feature>
<dbReference type="GO" id="GO:0005886">
    <property type="term" value="C:plasma membrane"/>
    <property type="evidence" value="ECO:0007669"/>
    <property type="project" value="UniProtKB-SubCell"/>
</dbReference>
<sequence length="474" mass="50974">MKFESSTLRLFVGQVGDAVLTIVGLAYFTRTVPQAALGTFFLYQAVVQFVSIPTSFGRGGALIKRLSEGRDQSQYLGTAFVLWAVSSVGIALILWLVRPFVDSYLGDGLTLWLIVGTIVFQFQRMGISTLKGEVRTGDVGVILFVRKLIWVVGGALLITQGLSLLALVVAFVLGNLAGAAVAFHGVSTRPGTPSFTHFRSLYQYWKWAAANHLDSYLYSWADIALLGYFLGPAVVAAYEIAWRISNFSVLLSRAVQETLLPQISSFDAAGRTDEITKRLSTGLFLSLLLVLPIVFGAFVVGSPLLEIVFGTEYGIALTPLLILLVGKIVEAVDGTYKNLLSGVDKPRLRAIAAITSGIANILMNALLIPRFGIAGAAIATTLAFSISTVIILNFVTSEIDLVFPVGQVIGLFVAAIVMTGVTWGLQTVLAVNTVYELATVIVLGGVTYFLTCVSIPATRQPIETVVMNISDIYR</sequence>
<proteinExistence type="predicted"/>
<evidence type="ECO:0000256" key="6">
    <source>
        <dbReference type="SAM" id="Phobius"/>
    </source>
</evidence>
<reference evidence="7 8" key="1">
    <citation type="submission" date="2020-07" db="EMBL/GenBank/DDBJ databases">
        <title>Halosimplex pelagicum sp. nov. and Halosimplex rubrum sp. nov., isolated from salted brown alga Laminaria, and emended description of the genus Halosimplex.</title>
        <authorList>
            <person name="Cui H."/>
        </authorList>
    </citation>
    <scope>NUCLEOTIDE SEQUENCE [LARGE SCALE GENOMIC DNA]</scope>
    <source>
        <strain evidence="7 8">R27</strain>
    </source>
</reference>
<dbReference type="PANTHER" id="PTHR30250">
    <property type="entry name" value="PST FAMILY PREDICTED COLANIC ACID TRANSPORTER"/>
    <property type="match status" value="1"/>
</dbReference>
<accession>A0A7D5T3F5</accession>
<keyword evidence="3 6" id="KW-0812">Transmembrane</keyword>
<feature type="transmembrane region" description="Helical" evidence="6">
    <location>
        <begin position="75"/>
        <end position="97"/>
    </location>
</feature>
<dbReference type="EMBL" id="CP058910">
    <property type="protein sequence ID" value="QLH76870.1"/>
    <property type="molecule type" value="Genomic_DNA"/>
</dbReference>
<feature type="transmembrane region" description="Helical" evidence="6">
    <location>
        <begin position="217"/>
        <end position="238"/>
    </location>
</feature>
<dbReference type="OrthoDB" id="112053at2157"/>
<protein>
    <submittedName>
        <fullName evidence="7">Oligosaccharide flippase family protein</fullName>
    </submittedName>
</protein>
<dbReference type="PANTHER" id="PTHR30250:SF11">
    <property type="entry name" value="O-ANTIGEN TRANSPORTER-RELATED"/>
    <property type="match status" value="1"/>
</dbReference>
<comment type="subcellular location">
    <subcellularLocation>
        <location evidence="1">Cell membrane</location>
        <topology evidence="1">Multi-pass membrane protein</topology>
    </subcellularLocation>
</comment>
<name>A0A7D5T3F5_9EURY</name>
<evidence type="ECO:0000256" key="5">
    <source>
        <dbReference type="ARBA" id="ARBA00023136"/>
    </source>
</evidence>
<keyword evidence="5 6" id="KW-0472">Membrane</keyword>
<evidence type="ECO:0000256" key="3">
    <source>
        <dbReference type="ARBA" id="ARBA00022692"/>
    </source>
</evidence>
<keyword evidence="4 6" id="KW-1133">Transmembrane helix</keyword>
<gene>
    <name evidence="7" type="ORF">HZS55_05930</name>
</gene>
<evidence type="ECO:0000313" key="8">
    <source>
        <dbReference type="Proteomes" id="UP000509667"/>
    </source>
</evidence>
<dbReference type="RefSeq" id="WP_179910804.1">
    <property type="nucleotide sequence ID" value="NZ_CP058910.1"/>
</dbReference>
<feature type="transmembrane region" description="Helical" evidence="6">
    <location>
        <begin position="148"/>
        <end position="173"/>
    </location>
</feature>